<protein>
    <submittedName>
        <fullName evidence="3">VCBS repeat-containing protein</fullName>
    </submittedName>
</protein>
<proteinExistence type="predicted"/>
<evidence type="ECO:0000313" key="4">
    <source>
        <dbReference type="Proteomes" id="UP001596122"/>
    </source>
</evidence>
<dbReference type="SUPFAM" id="SSF69318">
    <property type="entry name" value="Integrin alpha N-terminal domain"/>
    <property type="match status" value="1"/>
</dbReference>
<feature type="chain" id="PRO_5046910799" evidence="1">
    <location>
        <begin position="32"/>
        <end position="445"/>
    </location>
</feature>
<comment type="caution">
    <text evidence="3">The sequence shown here is derived from an EMBL/GenBank/DDBJ whole genome shotgun (WGS) entry which is preliminary data.</text>
</comment>
<feature type="domain" description="ARB-07466-like C-terminal" evidence="2">
    <location>
        <begin position="63"/>
        <end position="172"/>
    </location>
</feature>
<gene>
    <name evidence="3" type="ORF">ACFPJ6_06155</name>
</gene>
<dbReference type="Proteomes" id="UP001596122">
    <property type="component" value="Unassembled WGS sequence"/>
</dbReference>
<dbReference type="InterPro" id="IPR058593">
    <property type="entry name" value="ARB_07466-like_C"/>
</dbReference>
<keyword evidence="4" id="KW-1185">Reference proteome</keyword>
<name>A0ABW0GNJ1_9MICO</name>
<evidence type="ECO:0000256" key="1">
    <source>
        <dbReference type="SAM" id="SignalP"/>
    </source>
</evidence>
<dbReference type="PROSITE" id="PS51318">
    <property type="entry name" value="TAT"/>
    <property type="match status" value="1"/>
</dbReference>
<keyword evidence="1" id="KW-0732">Signal</keyword>
<dbReference type="RefSeq" id="WP_340268386.1">
    <property type="nucleotide sequence ID" value="NZ_JBBEOG010000002.1"/>
</dbReference>
<evidence type="ECO:0000313" key="3">
    <source>
        <dbReference type="EMBL" id="MFC5380366.1"/>
    </source>
</evidence>
<organism evidence="3 4">
    <name type="scientific">Aquipuribacter nitratireducens</name>
    <dbReference type="NCBI Taxonomy" id="650104"/>
    <lineage>
        <taxon>Bacteria</taxon>
        <taxon>Bacillati</taxon>
        <taxon>Actinomycetota</taxon>
        <taxon>Actinomycetes</taxon>
        <taxon>Micrococcales</taxon>
        <taxon>Intrasporangiaceae</taxon>
        <taxon>Aquipuribacter</taxon>
    </lineage>
</organism>
<sequence>MTSTRPRLRALVACAVAAVAVLAVGAAPASAAPAEPRPAFTFSTLPEAPSRYQGQVSCDPREKPGVTALRAVLKATYGYANSGGSVRSCSQGGQSEHKEGRAYDWMRDVAVPEQKAMADAFVAWATGPDPRGVAGGNAHRMGVQYLIWNKRIWNARSGWKAYTGSSPHTDHVHVSLSWDGAWKRTSWWDGTVVTRFDQGPCQFFVGEPARPYSAPNYSPCPDPIPRVAGTFAADFDGDGRDEVGTYHSGRFVVRTASGLVSVPFGQPGDLPVAGDWDGDGRAGIGVFRGGTWYLRQTLTSGQPQVSFTSGRAGDRPVVGDWDGNGTDEVAVFRSGTWFVRVSTRPTAVTRTVVWGQAGDRAVAGDWDRDGADDLGLVRSSTWYLAADASASRLFRQVRFGWTNGLPVAGDWDGDGRDTFGSLKMAELARTSSPYGWGPVVERAPL</sequence>
<reference evidence="4" key="1">
    <citation type="journal article" date="2019" name="Int. J. Syst. Evol. Microbiol.">
        <title>The Global Catalogue of Microorganisms (GCM) 10K type strain sequencing project: providing services to taxonomists for standard genome sequencing and annotation.</title>
        <authorList>
            <consortium name="The Broad Institute Genomics Platform"/>
            <consortium name="The Broad Institute Genome Sequencing Center for Infectious Disease"/>
            <person name="Wu L."/>
            <person name="Ma J."/>
        </authorList>
    </citation>
    <scope>NUCLEOTIDE SEQUENCE [LARGE SCALE GENOMIC DNA]</scope>
    <source>
        <strain evidence="4">CCUG 43114</strain>
    </source>
</reference>
<dbReference type="Pfam" id="PF26571">
    <property type="entry name" value="VldE"/>
    <property type="match status" value="1"/>
</dbReference>
<evidence type="ECO:0000259" key="2">
    <source>
        <dbReference type="Pfam" id="PF26571"/>
    </source>
</evidence>
<dbReference type="InterPro" id="IPR028994">
    <property type="entry name" value="Integrin_alpha_N"/>
</dbReference>
<feature type="signal peptide" evidence="1">
    <location>
        <begin position="1"/>
        <end position="31"/>
    </location>
</feature>
<accession>A0ABW0GNJ1</accession>
<dbReference type="InterPro" id="IPR006311">
    <property type="entry name" value="TAT_signal"/>
</dbReference>
<dbReference type="EMBL" id="JBHSLD010000007">
    <property type="protein sequence ID" value="MFC5380366.1"/>
    <property type="molecule type" value="Genomic_DNA"/>
</dbReference>